<dbReference type="Pfam" id="PF00582">
    <property type="entry name" value="Usp"/>
    <property type="match status" value="1"/>
</dbReference>
<evidence type="ECO:0000256" key="2">
    <source>
        <dbReference type="SAM" id="MobiDB-lite"/>
    </source>
</evidence>
<dbReference type="InterPro" id="IPR006015">
    <property type="entry name" value="Universal_stress_UspA"/>
</dbReference>
<dbReference type="KEGG" id="paqt:E8L99_01440"/>
<evidence type="ECO:0000313" key="5">
    <source>
        <dbReference type="Proteomes" id="UP000298588"/>
    </source>
</evidence>
<organism evidence="4 5">
    <name type="scientific">Phreatobacter aquaticus</name>
    <dbReference type="NCBI Taxonomy" id="2570229"/>
    <lineage>
        <taxon>Bacteria</taxon>
        <taxon>Pseudomonadati</taxon>
        <taxon>Pseudomonadota</taxon>
        <taxon>Alphaproteobacteria</taxon>
        <taxon>Hyphomicrobiales</taxon>
        <taxon>Phreatobacteraceae</taxon>
        <taxon>Phreatobacter</taxon>
    </lineage>
</organism>
<sequence>MFVLGARFTCLTLRRINGLHAKRAFSPAHGVVITAAGRDLPKRCTGHGSCAPDGQPEPGETCGEPGPNTKETNVALRDILVLIDAETKAAGPYGLALAAAAGASATGAFMVAEPNLARYAGLGLPKDVIEAADGRARDLAAQHLADFEAAAKLAGVPAETLAIAGSLNPEGELARLAGHFDLMVVEQADPDSMASGNRFAEAVLFGSGRPILMVPYIQRARPVLGKVLVAWDGGRASARALGDAMPLLSKAEKVELISVQRAGDTGVELPGFNIARHLARHGINVELQKLVTTMDIANTILSHASDSGADLLVMGGYGHSKLREMVLGGTTRTIMKSMTLPTFFSH</sequence>
<evidence type="ECO:0000259" key="3">
    <source>
        <dbReference type="Pfam" id="PF00582"/>
    </source>
</evidence>
<feature type="domain" description="UspA" evidence="3">
    <location>
        <begin position="228"/>
        <end position="341"/>
    </location>
</feature>
<feature type="region of interest" description="Disordered" evidence="2">
    <location>
        <begin position="45"/>
        <end position="69"/>
    </location>
</feature>
<reference evidence="4 5" key="1">
    <citation type="submission" date="2019-04" db="EMBL/GenBank/DDBJ databases">
        <title>Phreatobacter aquaticus sp. nov.</title>
        <authorList>
            <person name="Choi A."/>
            <person name="Baek K."/>
        </authorList>
    </citation>
    <scope>NUCLEOTIDE SEQUENCE [LARGE SCALE GENOMIC DNA]</scope>
    <source>
        <strain evidence="4 5">NMCR1094</strain>
    </source>
</reference>
<evidence type="ECO:0000256" key="1">
    <source>
        <dbReference type="ARBA" id="ARBA00008791"/>
    </source>
</evidence>
<dbReference type="OrthoDB" id="9804721at2"/>
<proteinExistence type="inferred from homology"/>
<feature type="compositionally biased region" description="Low complexity" evidence="2">
    <location>
        <begin position="54"/>
        <end position="67"/>
    </location>
</feature>
<evidence type="ECO:0000313" key="4">
    <source>
        <dbReference type="EMBL" id="QCK84546.1"/>
    </source>
</evidence>
<protein>
    <submittedName>
        <fullName evidence="4">Universal stress protein</fullName>
    </submittedName>
</protein>
<dbReference type="PANTHER" id="PTHR46268:SF15">
    <property type="entry name" value="UNIVERSAL STRESS PROTEIN HP_0031"/>
    <property type="match status" value="1"/>
</dbReference>
<dbReference type="InterPro" id="IPR006016">
    <property type="entry name" value="UspA"/>
</dbReference>
<dbReference type="PRINTS" id="PR01438">
    <property type="entry name" value="UNVRSLSTRESS"/>
</dbReference>
<keyword evidence="5" id="KW-1185">Reference proteome</keyword>
<dbReference type="Gene3D" id="3.40.50.12370">
    <property type="match status" value="1"/>
</dbReference>
<name>A0A4D7QGH0_9HYPH</name>
<gene>
    <name evidence="4" type="ORF">E8L99_01440</name>
</gene>
<accession>A0A4D7QGH0</accession>
<dbReference type="PANTHER" id="PTHR46268">
    <property type="entry name" value="STRESS RESPONSE PROTEIN NHAX"/>
    <property type="match status" value="1"/>
</dbReference>
<dbReference type="CDD" id="cd00293">
    <property type="entry name" value="USP-like"/>
    <property type="match status" value="1"/>
</dbReference>
<dbReference type="Proteomes" id="UP000298588">
    <property type="component" value="Chromosome"/>
</dbReference>
<dbReference type="EMBL" id="CP039865">
    <property type="protein sequence ID" value="QCK84546.1"/>
    <property type="molecule type" value="Genomic_DNA"/>
</dbReference>
<dbReference type="AlphaFoldDB" id="A0A4D7QGH0"/>
<dbReference type="SUPFAM" id="SSF52402">
    <property type="entry name" value="Adenine nucleotide alpha hydrolases-like"/>
    <property type="match status" value="2"/>
</dbReference>
<comment type="similarity">
    <text evidence="1">Belongs to the universal stress protein A family.</text>
</comment>